<evidence type="ECO:0000256" key="4">
    <source>
        <dbReference type="SAM" id="MobiDB-lite"/>
    </source>
</evidence>
<dbReference type="FunFam" id="1.20.58.70:FF:000015">
    <property type="entry name" value="Syntaxin 11"/>
    <property type="match status" value="1"/>
</dbReference>
<dbReference type="PANTHER" id="PTHR19957:SF30">
    <property type="entry name" value="SYNTAXIN-11"/>
    <property type="match status" value="1"/>
</dbReference>
<dbReference type="AlphaFoldDB" id="A0A151NLS4"/>
<accession>A0A151NLS4</accession>
<dbReference type="PANTHER" id="PTHR19957">
    <property type="entry name" value="SYNTAXIN"/>
    <property type="match status" value="1"/>
</dbReference>
<dbReference type="InterPro" id="IPR010989">
    <property type="entry name" value="SNARE"/>
</dbReference>
<keyword evidence="2 3" id="KW-0175">Coiled coil</keyword>
<keyword evidence="7" id="KW-1185">Reference proteome</keyword>
<dbReference type="InterPro" id="IPR000727">
    <property type="entry name" value="T_SNARE_dom"/>
</dbReference>
<dbReference type="PROSITE" id="PS50192">
    <property type="entry name" value="T_SNARE"/>
    <property type="match status" value="1"/>
</dbReference>
<dbReference type="EMBL" id="AKHW03002600">
    <property type="protein sequence ID" value="KYO37743.1"/>
    <property type="molecule type" value="Genomic_DNA"/>
</dbReference>
<organism evidence="6 7">
    <name type="scientific">Alligator mississippiensis</name>
    <name type="common">American alligator</name>
    <dbReference type="NCBI Taxonomy" id="8496"/>
    <lineage>
        <taxon>Eukaryota</taxon>
        <taxon>Metazoa</taxon>
        <taxon>Chordata</taxon>
        <taxon>Craniata</taxon>
        <taxon>Vertebrata</taxon>
        <taxon>Euteleostomi</taxon>
        <taxon>Archelosauria</taxon>
        <taxon>Archosauria</taxon>
        <taxon>Crocodylia</taxon>
        <taxon>Alligatoridae</taxon>
        <taxon>Alligatorinae</taxon>
        <taxon>Alligator</taxon>
    </lineage>
</organism>
<proteinExistence type="inferred from homology"/>
<dbReference type="STRING" id="8496.A0A151NLS4"/>
<feature type="coiled-coil region" evidence="3">
    <location>
        <begin position="104"/>
        <end position="131"/>
    </location>
</feature>
<dbReference type="InterPro" id="IPR006011">
    <property type="entry name" value="Syntaxin_N"/>
</dbReference>
<dbReference type="Proteomes" id="UP000050525">
    <property type="component" value="Unassembled WGS sequence"/>
</dbReference>
<dbReference type="GO" id="GO:0005484">
    <property type="term" value="F:SNAP receptor activity"/>
    <property type="evidence" value="ECO:0007669"/>
    <property type="project" value="TreeGrafter"/>
</dbReference>
<name>A0A151NLS4_ALLMI</name>
<dbReference type="Gene3D" id="1.20.58.70">
    <property type="match status" value="1"/>
</dbReference>
<dbReference type="GO" id="GO:0048278">
    <property type="term" value="P:vesicle docking"/>
    <property type="evidence" value="ECO:0007669"/>
    <property type="project" value="TreeGrafter"/>
</dbReference>
<dbReference type="GO" id="GO:0006886">
    <property type="term" value="P:intracellular protein transport"/>
    <property type="evidence" value="ECO:0007669"/>
    <property type="project" value="TreeGrafter"/>
</dbReference>
<protein>
    <submittedName>
        <fullName evidence="6">Syntaxin-11 isoform A</fullName>
    </submittedName>
</protein>
<dbReference type="GO" id="GO:0008021">
    <property type="term" value="C:synaptic vesicle"/>
    <property type="evidence" value="ECO:0007669"/>
    <property type="project" value="TreeGrafter"/>
</dbReference>
<comment type="caution">
    <text evidence="6">The sequence shown here is derived from an EMBL/GenBank/DDBJ whole genome shotgun (WGS) entry which is preliminary data.</text>
</comment>
<dbReference type="GO" id="GO:0048787">
    <property type="term" value="C:presynaptic active zone membrane"/>
    <property type="evidence" value="ECO:0007669"/>
    <property type="project" value="TreeGrafter"/>
</dbReference>
<reference evidence="6 7" key="1">
    <citation type="journal article" date="2012" name="Genome Biol.">
        <title>Sequencing three crocodilian genomes to illuminate the evolution of archosaurs and amniotes.</title>
        <authorList>
            <person name="St John J.A."/>
            <person name="Braun E.L."/>
            <person name="Isberg S.R."/>
            <person name="Miles L.G."/>
            <person name="Chong A.Y."/>
            <person name="Gongora J."/>
            <person name="Dalzell P."/>
            <person name="Moran C."/>
            <person name="Bed'hom B."/>
            <person name="Abzhanov A."/>
            <person name="Burgess S.C."/>
            <person name="Cooksey A.M."/>
            <person name="Castoe T.A."/>
            <person name="Crawford N.G."/>
            <person name="Densmore L.D."/>
            <person name="Drew J.C."/>
            <person name="Edwards S.V."/>
            <person name="Faircloth B.C."/>
            <person name="Fujita M.K."/>
            <person name="Greenwold M.J."/>
            <person name="Hoffmann F.G."/>
            <person name="Howard J.M."/>
            <person name="Iguchi T."/>
            <person name="Janes D.E."/>
            <person name="Khan S.Y."/>
            <person name="Kohno S."/>
            <person name="de Koning A.J."/>
            <person name="Lance S.L."/>
            <person name="McCarthy F.M."/>
            <person name="McCormack J.E."/>
            <person name="Merchant M.E."/>
            <person name="Peterson D.G."/>
            <person name="Pollock D.D."/>
            <person name="Pourmand N."/>
            <person name="Raney B.J."/>
            <person name="Roessler K.A."/>
            <person name="Sanford J.R."/>
            <person name="Sawyer R.H."/>
            <person name="Schmidt C.J."/>
            <person name="Triplett E.W."/>
            <person name="Tuberville T.D."/>
            <person name="Venegas-Anaya M."/>
            <person name="Howard J.T."/>
            <person name="Jarvis E.D."/>
            <person name="Guillette L.J.Jr."/>
            <person name="Glenn T.C."/>
            <person name="Green R.E."/>
            <person name="Ray D.A."/>
        </authorList>
    </citation>
    <scope>NUCLEOTIDE SEQUENCE [LARGE SCALE GENOMIC DNA]</scope>
    <source>
        <strain evidence="6">KSC_2009_1</strain>
    </source>
</reference>
<feature type="region of interest" description="Disordered" evidence="4">
    <location>
        <begin position="437"/>
        <end position="466"/>
    </location>
</feature>
<dbReference type="CDD" id="cd00179">
    <property type="entry name" value="SynN"/>
    <property type="match status" value="1"/>
</dbReference>
<dbReference type="SUPFAM" id="SSF47661">
    <property type="entry name" value="t-snare proteins"/>
    <property type="match status" value="1"/>
</dbReference>
<comment type="similarity">
    <text evidence="1">Belongs to the syntaxin family.</text>
</comment>
<evidence type="ECO:0000313" key="6">
    <source>
        <dbReference type="EMBL" id="KYO37743.1"/>
    </source>
</evidence>
<evidence type="ECO:0000313" key="7">
    <source>
        <dbReference type="Proteomes" id="UP000050525"/>
    </source>
</evidence>
<dbReference type="GO" id="GO:0031201">
    <property type="term" value="C:SNARE complex"/>
    <property type="evidence" value="ECO:0007669"/>
    <property type="project" value="TreeGrafter"/>
</dbReference>
<evidence type="ECO:0000259" key="5">
    <source>
        <dbReference type="PROSITE" id="PS50192"/>
    </source>
</evidence>
<dbReference type="Pfam" id="PF00804">
    <property type="entry name" value="Syntaxin"/>
    <property type="match status" value="1"/>
</dbReference>
<dbReference type="SMART" id="SM00503">
    <property type="entry name" value="SynN"/>
    <property type="match status" value="1"/>
</dbReference>
<sequence length="466" mass="53173">MEKPSGQQLLAVEEFALFPEVKSQVKTRSCHCLKGALDLSSGAWTPKVLRTTGPIQRSGGKGRMRDRLFELCELARIYNQQFPNDENDISSPTETLLYETDYALASLYKDIQTVRTENNHLKEDIKRLGKQNKRFLTSMRRLSSIKRDTNSIAKDIKARGEGIHRKLQTMRDFTEDAETNFGAVSVVARVSKDHYVDLMHAFQQAMFAYNETEMNQRENCKIRIQRQLEVMGKDVSGNQIEDMIEQGKWDVFSENLLSDVKGARAALNEIETRHKELMKLESRIREVHELFLQVAILVEQQADTFDVIEINVQNVEDYVGEAKVKSRYECARSCMETWVRVSGSSHGDGSQSHPVYSLKKRPKLQVTASSTFSQSHSSALERIPAVENLKIFSFFAGQRIHRISVFSGKGDATLFWLLQVLRHSHWWFANTAMPAPGENRPGHAQRQPVLLHSDGCPTQDRCMTPH</sequence>
<dbReference type="InterPro" id="IPR045242">
    <property type="entry name" value="Syntaxin"/>
</dbReference>
<dbReference type="GO" id="GO:0000149">
    <property type="term" value="F:SNARE binding"/>
    <property type="evidence" value="ECO:0007669"/>
    <property type="project" value="TreeGrafter"/>
</dbReference>
<evidence type="ECO:0000256" key="1">
    <source>
        <dbReference type="ARBA" id="ARBA00009063"/>
    </source>
</evidence>
<dbReference type="CDD" id="cd15878">
    <property type="entry name" value="SNARE_syntaxin11"/>
    <property type="match status" value="1"/>
</dbReference>
<feature type="domain" description="T-SNARE coiled-coil homology" evidence="5">
    <location>
        <begin position="267"/>
        <end position="329"/>
    </location>
</feature>
<gene>
    <name evidence="6" type="primary">STX11-1</name>
    <name evidence="6" type="ORF">Y1Q_0022031</name>
</gene>
<dbReference type="SMART" id="SM00397">
    <property type="entry name" value="t_SNARE"/>
    <property type="match status" value="1"/>
</dbReference>
<evidence type="ECO:0000256" key="3">
    <source>
        <dbReference type="SAM" id="Coils"/>
    </source>
</evidence>
<evidence type="ECO:0000256" key="2">
    <source>
        <dbReference type="ARBA" id="ARBA00023054"/>
    </source>
</evidence>
<dbReference type="InterPro" id="IPR042781">
    <property type="entry name" value="Syntaxin11_SNARE"/>
</dbReference>
<dbReference type="GO" id="GO:0031629">
    <property type="term" value="P:synaptic vesicle fusion to presynaptic active zone membrane"/>
    <property type="evidence" value="ECO:0007669"/>
    <property type="project" value="TreeGrafter"/>
</dbReference>